<dbReference type="EMBL" id="FCOX02000022">
    <property type="protein sequence ID" value="SAK84314.1"/>
    <property type="molecule type" value="Genomic_DNA"/>
</dbReference>
<keyword evidence="1" id="KW-0808">Transferase</keyword>
<sequence length="236" mass="27104">MHSFLKLPLTFVSRPLRYLIRSEINSSLTLRDQNIQAALQRRALEETIDYVERKMLGVDSVTSAHELLSKALSMVKGDGLVCEFGVFSGKSINHIASHVDRVVYGFDSFEGLPERWRDGFDRGFFKVDRLPKVEKNVVLIKGWFDKTLPEFVKNQTKDVAFLHIDCDLYSSTKVIFENLGGRIKPGCIIVFDEYLNYPGWKDGEIKAFHEFLEAHHLAYEYIGYNAKHEQVAVVIK</sequence>
<keyword evidence="1" id="KW-0489">Methyltransferase</keyword>
<dbReference type="Gene3D" id="3.40.50.150">
    <property type="entry name" value="Vaccinia Virus protein VP39"/>
    <property type="match status" value="1"/>
</dbReference>
<comment type="caution">
    <text evidence="1">The sequence shown here is derived from an EMBL/GenBank/DDBJ whole genome shotgun (WGS) entry which is preliminary data.</text>
</comment>
<dbReference type="EC" id="2.1.1.285" evidence="1"/>
<dbReference type="GO" id="GO:0008168">
    <property type="term" value="F:methyltransferase activity"/>
    <property type="evidence" value="ECO:0007669"/>
    <property type="project" value="UniProtKB-KW"/>
</dbReference>
<dbReference type="OrthoDB" id="9799872at2"/>
<keyword evidence="2" id="KW-1185">Reference proteome</keyword>
<accession>A0A158CPK9</accession>
<dbReference type="Pfam" id="PF13578">
    <property type="entry name" value="Methyltransf_24"/>
    <property type="match status" value="1"/>
</dbReference>
<name>A0A158CPK9_9BURK</name>
<dbReference type="AlphaFoldDB" id="A0A158CPK9"/>
<dbReference type="GO" id="GO:0032259">
    <property type="term" value="P:methylation"/>
    <property type="evidence" value="ECO:0007669"/>
    <property type="project" value="UniProtKB-KW"/>
</dbReference>
<dbReference type="Proteomes" id="UP000071859">
    <property type="component" value="Unassembled WGS sequence"/>
</dbReference>
<dbReference type="PANTHER" id="PTHR40036">
    <property type="entry name" value="MACROCIN O-METHYLTRANSFERASE"/>
    <property type="match status" value="1"/>
</dbReference>
<dbReference type="PANTHER" id="PTHR40036:SF1">
    <property type="entry name" value="MACROCIN O-METHYLTRANSFERASE"/>
    <property type="match status" value="1"/>
</dbReference>
<reference evidence="1" key="1">
    <citation type="submission" date="2016-01" db="EMBL/GenBank/DDBJ databases">
        <authorList>
            <person name="Peeters C."/>
        </authorList>
    </citation>
    <scope>NUCLEOTIDE SEQUENCE</scope>
    <source>
        <strain evidence="1">LMG 29321</strain>
    </source>
</reference>
<evidence type="ECO:0000313" key="1">
    <source>
        <dbReference type="EMBL" id="SAK84314.1"/>
    </source>
</evidence>
<dbReference type="RefSeq" id="WP_062607621.1">
    <property type="nucleotide sequence ID" value="NZ_FCOX02000022.1"/>
</dbReference>
<dbReference type="InterPro" id="IPR029063">
    <property type="entry name" value="SAM-dependent_MTases_sf"/>
</dbReference>
<proteinExistence type="predicted"/>
<gene>
    <name evidence="1" type="primary">novP</name>
    <name evidence="1" type="ORF">AWB78_04219</name>
</gene>
<evidence type="ECO:0000313" key="2">
    <source>
        <dbReference type="Proteomes" id="UP000071859"/>
    </source>
</evidence>
<protein>
    <submittedName>
        <fullName evidence="1">Demethyldecarbamoylnovobiocin O-methyltransferase</fullName>
        <ecNumber evidence="1">2.1.1.285</ecNumber>
    </submittedName>
</protein>
<dbReference type="InterPro" id="IPR008884">
    <property type="entry name" value="TylF_MeTrfase"/>
</dbReference>
<organism evidence="1 2">
    <name type="scientific">Caballeronia calidae</name>
    <dbReference type="NCBI Taxonomy" id="1777139"/>
    <lineage>
        <taxon>Bacteria</taxon>
        <taxon>Pseudomonadati</taxon>
        <taxon>Pseudomonadota</taxon>
        <taxon>Betaproteobacteria</taxon>
        <taxon>Burkholderiales</taxon>
        <taxon>Burkholderiaceae</taxon>
        <taxon>Caballeronia</taxon>
    </lineage>
</organism>
<dbReference type="SUPFAM" id="SSF53335">
    <property type="entry name" value="S-adenosyl-L-methionine-dependent methyltransferases"/>
    <property type="match status" value="1"/>
</dbReference>